<evidence type="ECO:0000313" key="1">
    <source>
        <dbReference type="EMBL" id="KAF5395561.1"/>
    </source>
</evidence>
<dbReference type="Proteomes" id="UP000748531">
    <property type="component" value="Unassembled WGS sequence"/>
</dbReference>
<dbReference type="EMBL" id="LUCH01011715">
    <property type="protein sequence ID" value="KAF5395561.1"/>
    <property type="molecule type" value="Genomic_DNA"/>
</dbReference>
<name>A0A8J4SPR3_9TREM</name>
<evidence type="ECO:0000313" key="2">
    <source>
        <dbReference type="Proteomes" id="UP000748531"/>
    </source>
</evidence>
<reference evidence="1" key="1">
    <citation type="submission" date="2019-05" db="EMBL/GenBank/DDBJ databases">
        <title>Annotation for the trematode Paragonimus heterotremus.</title>
        <authorList>
            <person name="Choi Y.-J."/>
        </authorList>
    </citation>
    <scope>NUCLEOTIDE SEQUENCE</scope>
    <source>
        <strain evidence="1">LC</strain>
    </source>
</reference>
<gene>
    <name evidence="1" type="ORF">PHET_11818</name>
</gene>
<comment type="caution">
    <text evidence="1">The sequence shown here is derived from an EMBL/GenBank/DDBJ whole genome shotgun (WGS) entry which is preliminary data.</text>
</comment>
<dbReference type="Pfam" id="PF03564">
    <property type="entry name" value="DUF1759"/>
    <property type="match status" value="1"/>
</dbReference>
<dbReference type="PANTHER" id="PTHR47331">
    <property type="entry name" value="PHD-TYPE DOMAIN-CONTAINING PROTEIN"/>
    <property type="match status" value="1"/>
</dbReference>
<organism evidence="1 2">
    <name type="scientific">Paragonimus heterotremus</name>
    <dbReference type="NCBI Taxonomy" id="100268"/>
    <lineage>
        <taxon>Eukaryota</taxon>
        <taxon>Metazoa</taxon>
        <taxon>Spiralia</taxon>
        <taxon>Lophotrochozoa</taxon>
        <taxon>Platyhelminthes</taxon>
        <taxon>Trematoda</taxon>
        <taxon>Digenea</taxon>
        <taxon>Plagiorchiida</taxon>
        <taxon>Troglotremata</taxon>
        <taxon>Troglotrematidae</taxon>
        <taxon>Paragonimus</taxon>
    </lineage>
</organism>
<sequence>CSTAGTASANSIVVQLHRDREQEVELVRLRTQEVEERIEPERMIRQRTTHDRNEYECKPLNKLSVETPAFIRAAESQTDLPGREIQPFAGTSKSRWSFTNAFESGVENRTNDNQANVDYLIQYYDGPAKASIQHCTIPEEDRGYLVAREILRKRFGESHMVAKAHINELLNGPRPTDNDSTA</sequence>
<proteinExistence type="predicted"/>
<feature type="non-terminal residue" evidence="1">
    <location>
        <position position="1"/>
    </location>
</feature>
<dbReference type="AlphaFoldDB" id="A0A8J4SPR3"/>
<keyword evidence="2" id="KW-1185">Reference proteome</keyword>
<dbReference type="OrthoDB" id="10263545at2759"/>
<accession>A0A8J4SPR3</accession>
<protein>
    <submittedName>
        <fullName evidence="1">Uncharacterized protein</fullName>
    </submittedName>
</protein>
<dbReference type="InterPro" id="IPR005312">
    <property type="entry name" value="DUF1759"/>
</dbReference>